<evidence type="ECO:0000313" key="5">
    <source>
        <dbReference type="EMBL" id="TDR41143.1"/>
    </source>
</evidence>
<evidence type="ECO:0000256" key="4">
    <source>
        <dbReference type="SAM" id="SignalP"/>
    </source>
</evidence>
<dbReference type="OrthoDB" id="307920at2"/>
<keyword evidence="4" id="KW-0732">Signal</keyword>
<feature type="chain" id="PRO_5020715633" evidence="4">
    <location>
        <begin position="19"/>
        <end position="191"/>
    </location>
</feature>
<sequence>MRILFALLLSLLAATAWAQPGTGTLDAASVQHYLFDAARAGKTDLVADLLKAGAPVDAANGAGHTALILAVYNGRLDTADTLLKAGADPNLGDRRGNTALMGAIFKGEESLVQRLLADPRTRVDARNGAGQTAAMFAALFGKRSVIEQLAARGADFALADAAGQTAQKLALQQGNGELAAYLQQLSGKPRH</sequence>
<dbReference type="SUPFAM" id="SSF48403">
    <property type="entry name" value="Ankyrin repeat"/>
    <property type="match status" value="1"/>
</dbReference>
<organism evidence="5 6">
    <name type="scientific">Tahibacter aquaticus</name>
    <dbReference type="NCBI Taxonomy" id="520092"/>
    <lineage>
        <taxon>Bacteria</taxon>
        <taxon>Pseudomonadati</taxon>
        <taxon>Pseudomonadota</taxon>
        <taxon>Gammaproteobacteria</taxon>
        <taxon>Lysobacterales</taxon>
        <taxon>Rhodanobacteraceae</taxon>
        <taxon>Tahibacter</taxon>
    </lineage>
</organism>
<proteinExistence type="predicted"/>
<feature type="signal peptide" evidence="4">
    <location>
        <begin position="1"/>
        <end position="18"/>
    </location>
</feature>
<keyword evidence="2 3" id="KW-0040">ANK repeat</keyword>
<dbReference type="PANTHER" id="PTHR24166:SF48">
    <property type="entry name" value="PROTEIN VAPYRIN"/>
    <property type="match status" value="1"/>
</dbReference>
<dbReference type="AlphaFoldDB" id="A0A4R6YSH6"/>
<evidence type="ECO:0000256" key="1">
    <source>
        <dbReference type="ARBA" id="ARBA00022737"/>
    </source>
</evidence>
<evidence type="ECO:0000313" key="6">
    <source>
        <dbReference type="Proteomes" id="UP000295293"/>
    </source>
</evidence>
<dbReference type="InterPro" id="IPR002110">
    <property type="entry name" value="Ankyrin_rpt"/>
</dbReference>
<dbReference type="SMART" id="SM00248">
    <property type="entry name" value="ANK"/>
    <property type="match status" value="5"/>
</dbReference>
<evidence type="ECO:0000256" key="2">
    <source>
        <dbReference type="ARBA" id="ARBA00023043"/>
    </source>
</evidence>
<gene>
    <name evidence="5" type="ORF">DFR29_11155</name>
</gene>
<feature type="repeat" description="ANK" evidence="3">
    <location>
        <begin position="129"/>
        <end position="161"/>
    </location>
</feature>
<evidence type="ECO:0000256" key="3">
    <source>
        <dbReference type="PROSITE-ProRule" id="PRU00023"/>
    </source>
</evidence>
<keyword evidence="6" id="KW-1185">Reference proteome</keyword>
<dbReference type="InterPro" id="IPR050889">
    <property type="entry name" value="Dendritic_Spine_Reg/Scaffold"/>
</dbReference>
<protein>
    <submittedName>
        <fullName evidence="5">Uncharacterized protein</fullName>
    </submittedName>
</protein>
<dbReference type="Proteomes" id="UP000295293">
    <property type="component" value="Unassembled WGS sequence"/>
</dbReference>
<feature type="repeat" description="ANK" evidence="3">
    <location>
        <begin position="62"/>
        <end position="94"/>
    </location>
</feature>
<dbReference type="Pfam" id="PF12796">
    <property type="entry name" value="Ank_2"/>
    <property type="match status" value="1"/>
</dbReference>
<dbReference type="PROSITE" id="PS50297">
    <property type="entry name" value="ANK_REP_REGION"/>
    <property type="match status" value="1"/>
</dbReference>
<reference evidence="5 6" key="1">
    <citation type="submission" date="2019-03" db="EMBL/GenBank/DDBJ databases">
        <title>Genomic Encyclopedia of Type Strains, Phase IV (KMG-IV): sequencing the most valuable type-strain genomes for metagenomic binning, comparative biology and taxonomic classification.</title>
        <authorList>
            <person name="Goeker M."/>
        </authorList>
    </citation>
    <scope>NUCLEOTIDE SEQUENCE [LARGE SCALE GENOMIC DNA]</scope>
    <source>
        <strain evidence="5 6">DSM 21667</strain>
    </source>
</reference>
<dbReference type="PANTHER" id="PTHR24166">
    <property type="entry name" value="ROLLING PEBBLES, ISOFORM B"/>
    <property type="match status" value="1"/>
</dbReference>
<comment type="caution">
    <text evidence="5">The sequence shown here is derived from an EMBL/GenBank/DDBJ whole genome shotgun (WGS) entry which is preliminary data.</text>
</comment>
<keyword evidence="1" id="KW-0677">Repeat</keyword>
<dbReference type="RefSeq" id="WP_133819900.1">
    <property type="nucleotide sequence ID" value="NZ_SNZH01000011.1"/>
</dbReference>
<dbReference type="Gene3D" id="1.25.40.20">
    <property type="entry name" value="Ankyrin repeat-containing domain"/>
    <property type="match status" value="2"/>
</dbReference>
<name>A0A4R6YSH6_9GAMM</name>
<accession>A0A4R6YSH6</accession>
<dbReference type="PROSITE" id="PS50088">
    <property type="entry name" value="ANK_REPEAT"/>
    <property type="match status" value="2"/>
</dbReference>
<dbReference type="InterPro" id="IPR036770">
    <property type="entry name" value="Ankyrin_rpt-contain_sf"/>
</dbReference>
<dbReference type="EMBL" id="SNZH01000011">
    <property type="protein sequence ID" value="TDR41143.1"/>
    <property type="molecule type" value="Genomic_DNA"/>
</dbReference>